<evidence type="ECO:0000313" key="1">
    <source>
        <dbReference type="EMBL" id="MFC4602126.1"/>
    </source>
</evidence>
<keyword evidence="2" id="KW-1185">Reference proteome</keyword>
<evidence type="ECO:0000313" key="2">
    <source>
        <dbReference type="Proteomes" id="UP001595914"/>
    </source>
</evidence>
<dbReference type="EMBL" id="JBHSFO010000001">
    <property type="protein sequence ID" value="MFC4602126.1"/>
    <property type="molecule type" value="Genomic_DNA"/>
</dbReference>
<dbReference type="Proteomes" id="UP001595914">
    <property type="component" value="Unassembled WGS sequence"/>
</dbReference>
<reference evidence="2" key="1">
    <citation type="journal article" date="2019" name="Int. J. Syst. Evol. Microbiol.">
        <title>The Global Catalogue of Microorganisms (GCM) 10K type strain sequencing project: providing services to taxonomists for standard genome sequencing and annotation.</title>
        <authorList>
            <consortium name="The Broad Institute Genomics Platform"/>
            <consortium name="The Broad Institute Genome Sequencing Center for Infectious Disease"/>
            <person name="Wu L."/>
            <person name="Ma J."/>
        </authorList>
    </citation>
    <scope>NUCLEOTIDE SEQUENCE [LARGE SCALE GENOMIC DNA]</scope>
    <source>
        <strain evidence="2">CCUG 54520</strain>
    </source>
</reference>
<accession>A0ABV9FJE4</accession>
<gene>
    <name evidence="1" type="ORF">ACFO6S_00295</name>
</gene>
<comment type="caution">
    <text evidence="1">The sequence shown here is derived from an EMBL/GenBank/DDBJ whole genome shotgun (WGS) entry which is preliminary data.</text>
</comment>
<dbReference type="RefSeq" id="WP_378413049.1">
    <property type="nucleotide sequence ID" value="NZ_JBHSFO010000001.1"/>
</dbReference>
<sequence length="228" mass="23214">MPDRTRSVATAGVVGALVALVVALGAANPPTRTPVATDRLGPDSGEPVAEYLDRARASLADTDTDTAEHWALVSLTAELTDADAYRLAVGAPGDPASRVRVSELLFRVPVERVQTPLVVVGVAGPESAARAADVAAGRLQGSAGEWDRQARVDAVSAARLSADCACVVGMTVRGDPEALRALAATPGVRSVEALPADAVFGRFAVVPLLPGQAETVAPGPDDGDVPAR</sequence>
<name>A0ABV9FJE4_9NOCA</name>
<evidence type="ECO:0008006" key="3">
    <source>
        <dbReference type="Google" id="ProtNLM"/>
    </source>
</evidence>
<protein>
    <recommendedName>
        <fullName evidence="3">Secreted protein</fullName>
    </recommendedName>
</protein>
<proteinExistence type="predicted"/>
<organism evidence="1 2">
    <name type="scientific">Rhodococcus kronopolitis</name>
    <dbReference type="NCBI Taxonomy" id="1460226"/>
    <lineage>
        <taxon>Bacteria</taxon>
        <taxon>Bacillati</taxon>
        <taxon>Actinomycetota</taxon>
        <taxon>Actinomycetes</taxon>
        <taxon>Mycobacteriales</taxon>
        <taxon>Nocardiaceae</taxon>
        <taxon>Rhodococcus</taxon>
    </lineage>
</organism>